<dbReference type="EMBL" id="JBHUIM010000003">
    <property type="protein sequence ID" value="MFD2248196.1"/>
    <property type="molecule type" value="Genomic_DNA"/>
</dbReference>
<proteinExistence type="inferred from homology"/>
<dbReference type="PANTHER" id="PTHR30244:SF36">
    <property type="entry name" value="3-OXO-GLUCOSE-6-PHOSPHATE:GLUTAMATE AMINOTRANSFERASE"/>
    <property type="match status" value="1"/>
</dbReference>
<dbReference type="InterPro" id="IPR015421">
    <property type="entry name" value="PyrdxlP-dep_Trfase_major"/>
</dbReference>
<dbReference type="Gene3D" id="3.40.640.10">
    <property type="entry name" value="Type I PLP-dependent aspartate aminotransferase-like (Major domain)"/>
    <property type="match status" value="1"/>
</dbReference>
<gene>
    <name evidence="4" type="ORF">ACFSKP_18150</name>
</gene>
<dbReference type="Gene3D" id="3.90.1150.10">
    <property type="entry name" value="Aspartate Aminotransferase, domain 1"/>
    <property type="match status" value="1"/>
</dbReference>
<organism evidence="4 5">
    <name type="scientific">Pontibacter ruber</name>
    <dbReference type="NCBI Taxonomy" id="1343895"/>
    <lineage>
        <taxon>Bacteria</taxon>
        <taxon>Pseudomonadati</taxon>
        <taxon>Bacteroidota</taxon>
        <taxon>Cytophagia</taxon>
        <taxon>Cytophagales</taxon>
        <taxon>Hymenobacteraceae</taxon>
        <taxon>Pontibacter</taxon>
    </lineage>
</organism>
<evidence type="ECO:0000313" key="4">
    <source>
        <dbReference type="EMBL" id="MFD2248196.1"/>
    </source>
</evidence>
<evidence type="ECO:0000313" key="5">
    <source>
        <dbReference type="Proteomes" id="UP001597374"/>
    </source>
</evidence>
<keyword evidence="4" id="KW-0032">Aminotransferase</keyword>
<protein>
    <submittedName>
        <fullName evidence="4">DegT/DnrJ/EryC1/StrS family aminotransferase</fullName>
    </submittedName>
</protein>
<keyword evidence="4" id="KW-0808">Transferase</keyword>
<sequence>MTPYFEFRDFPEGITTAVEAALLRAARSNRFILGEEVGAFEEEFAAATEATYSIAVGNGLDALTIALKAVGVGAGDEVILPANTFIATANAVVQAGGTPILVEPDSFTYNLTAAAEKAVTARTKAILPVHLYGQACEMGPLVELATKYKLAIVEDFAQAQGASWAGQPVGSFGKANATSFYPTKNLGALGDAGAITTSDETVAAFARKYRNYGESEKYHNELIGVNSRLDTLQAAVLRVKLQHLDNLNAERQRLAQVYLQELQSIDDLVLPKTAPNCSHVYHIFNIRTPQRDQLKVWLQERGIHTAIHYPVPIHLQPAYTFLKYKPGDFPVAEELAATSLSLPLFPGMRYEEQEHVIQSIKSFFK</sequence>
<dbReference type="RefSeq" id="WP_250431872.1">
    <property type="nucleotide sequence ID" value="NZ_JALPRR010000004.1"/>
</dbReference>
<dbReference type="GO" id="GO:0008483">
    <property type="term" value="F:transaminase activity"/>
    <property type="evidence" value="ECO:0007669"/>
    <property type="project" value="UniProtKB-KW"/>
</dbReference>
<keyword evidence="1 3" id="KW-0663">Pyridoxal phosphate</keyword>
<dbReference type="PANTHER" id="PTHR30244">
    <property type="entry name" value="TRANSAMINASE"/>
    <property type="match status" value="1"/>
</dbReference>
<dbReference type="CDD" id="cd00616">
    <property type="entry name" value="AHBA_syn"/>
    <property type="match status" value="1"/>
</dbReference>
<evidence type="ECO:0000256" key="2">
    <source>
        <dbReference type="ARBA" id="ARBA00037999"/>
    </source>
</evidence>
<evidence type="ECO:0000256" key="3">
    <source>
        <dbReference type="RuleBase" id="RU004508"/>
    </source>
</evidence>
<dbReference type="InterPro" id="IPR015422">
    <property type="entry name" value="PyrdxlP-dep_Trfase_small"/>
</dbReference>
<dbReference type="Proteomes" id="UP001597374">
    <property type="component" value="Unassembled WGS sequence"/>
</dbReference>
<comment type="similarity">
    <text evidence="2 3">Belongs to the DegT/DnrJ/EryC1 family.</text>
</comment>
<dbReference type="PIRSF" id="PIRSF000390">
    <property type="entry name" value="PLP_StrS"/>
    <property type="match status" value="1"/>
</dbReference>
<keyword evidence="5" id="KW-1185">Reference proteome</keyword>
<reference evidence="5" key="1">
    <citation type="journal article" date="2019" name="Int. J. Syst. Evol. Microbiol.">
        <title>The Global Catalogue of Microorganisms (GCM) 10K type strain sequencing project: providing services to taxonomists for standard genome sequencing and annotation.</title>
        <authorList>
            <consortium name="The Broad Institute Genomics Platform"/>
            <consortium name="The Broad Institute Genome Sequencing Center for Infectious Disease"/>
            <person name="Wu L."/>
            <person name="Ma J."/>
        </authorList>
    </citation>
    <scope>NUCLEOTIDE SEQUENCE [LARGE SCALE GENOMIC DNA]</scope>
    <source>
        <strain evidence="5">CGMCC 4.1782</strain>
    </source>
</reference>
<dbReference type="InterPro" id="IPR015424">
    <property type="entry name" value="PyrdxlP-dep_Trfase"/>
</dbReference>
<dbReference type="SUPFAM" id="SSF53383">
    <property type="entry name" value="PLP-dependent transferases"/>
    <property type="match status" value="1"/>
</dbReference>
<dbReference type="InterPro" id="IPR000653">
    <property type="entry name" value="DegT/StrS_aminotransferase"/>
</dbReference>
<evidence type="ECO:0000256" key="1">
    <source>
        <dbReference type="ARBA" id="ARBA00022898"/>
    </source>
</evidence>
<comment type="caution">
    <text evidence="4">The sequence shown here is derived from an EMBL/GenBank/DDBJ whole genome shotgun (WGS) entry which is preliminary data.</text>
</comment>
<name>A0ABW5D0J2_9BACT</name>
<accession>A0ABW5D0J2</accession>
<dbReference type="Pfam" id="PF01041">
    <property type="entry name" value="DegT_DnrJ_EryC1"/>
    <property type="match status" value="1"/>
</dbReference>